<keyword evidence="1" id="KW-0479">Metal-binding</keyword>
<dbReference type="GO" id="GO:0046491">
    <property type="term" value="P:L-methylmalonyl-CoA metabolic process"/>
    <property type="evidence" value="ECO:0007669"/>
    <property type="project" value="TreeGrafter"/>
</dbReference>
<dbReference type="PROSITE" id="PS51819">
    <property type="entry name" value="VOC"/>
    <property type="match status" value="1"/>
</dbReference>
<proteinExistence type="predicted"/>
<dbReference type="InterPro" id="IPR029068">
    <property type="entry name" value="Glyas_Bleomycin-R_OHBP_Dase"/>
</dbReference>
<dbReference type="OrthoDB" id="7355345at2"/>
<evidence type="ECO:0000313" key="4">
    <source>
        <dbReference type="EMBL" id="TLP69157.1"/>
    </source>
</evidence>
<dbReference type="Pfam" id="PF00903">
    <property type="entry name" value="Glyoxalase"/>
    <property type="match status" value="1"/>
</dbReference>
<evidence type="ECO:0000313" key="5">
    <source>
        <dbReference type="Proteomes" id="UP000305041"/>
    </source>
</evidence>
<dbReference type="Proteomes" id="UP000441586">
    <property type="component" value="Unassembled WGS sequence"/>
</dbReference>
<dbReference type="RefSeq" id="WP_138161389.1">
    <property type="nucleotide sequence ID" value="NZ_VAUA01000001.1"/>
</dbReference>
<dbReference type="GO" id="GO:0046872">
    <property type="term" value="F:metal ion binding"/>
    <property type="evidence" value="ECO:0007669"/>
    <property type="project" value="UniProtKB-KW"/>
</dbReference>
<dbReference type="InterPro" id="IPR004360">
    <property type="entry name" value="Glyas_Fos-R_dOase_dom"/>
</dbReference>
<dbReference type="Proteomes" id="UP000305041">
    <property type="component" value="Unassembled WGS sequence"/>
</dbReference>
<reference evidence="3 6" key="2">
    <citation type="submission" date="2019-12" db="EMBL/GenBank/DDBJ databases">
        <authorList>
            <person name="Zhang Y.-J."/>
        </authorList>
    </citation>
    <scope>NUCLEOTIDE SEQUENCE [LARGE SCALE GENOMIC DNA]</scope>
    <source>
        <strain evidence="3 6">H18S-6</strain>
    </source>
</reference>
<comment type="caution">
    <text evidence="3">The sequence shown here is derived from an EMBL/GenBank/DDBJ whole genome shotgun (WGS) entry which is preliminary data.</text>
</comment>
<feature type="domain" description="VOC" evidence="2">
    <location>
        <begin position="4"/>
        <end position="125"/>
    </location>
</feature>
<dbReference type="Gene3D" id="3.10.180.10">
    <property type="entry name" value="2,3-Dihydroxybiphenyl 1,2-Dioxygenase, domain 1"/>
    <property type="match status" value="1"/>
</dbReference>
<organism evidence="3 6">
    <name type="scientific">Parasedimentitalea maritima</name>
    <dbReference type="NCBI Taxonomy" id="2578117"/>
    <lineage>
        <taxon>Bacteria</taxon>
        <taxon>Pseudomonadati</taxon>
        <taxon>Pseudomonadota</taxon>
        <taxon>Alphaproteobacteria</taxon>
        <taxon>Rhodobacterales</taxon>
        <taxon>Paracoccaceae</taxon>
        <taxon>Parasedimentitalea</taxon>
    </lineage>
</organism>
<dbReference type="EMBL" id="WSFO01000001">
    <property type="protein sequence ID" value="KAE9632649.1"/>
    <property type="molecule type" value="Genomic_DNA"/>
</dbReference>
<evidence type="ECO:0000313" key="3">
    <source>
        <dbReference type="EMBL" id="KAE9632649.1"/>
    </source>
</evidence>
<dbReference type="GO" id="GO:0004493">
    <property type="term" value="F:methylmalonyl-CoA epimerase activity"/>
    <property type="evidence" value="ECO:0007669"/>
    <property type="project" value="TreeGrafter"/>
</dbReference>
<dbReference type="EMBL" id="VAUA01000001">
    <property type="protein sequence ID" value="TLP69157.1"/>
    <property type="molecule type" value="Genomic_DNA"/>
</dbReference>
<dbReference type="CDD" id="cd06587">
    <property type="entry name" value="VOC"/>
    <property type="match status" value="1"/>
</dbReference>
<name>A0A5R8ZRY3_9RHOB</name>
<sequence length="128" mass="14136">MPATLEHTNFTVADPDATAAWMCEVFGWHVRWSGASIDKGRTVHVGSDTNYLALYRPANPASPKGSSYTTIGGLNHVALVVEDLDASEAAVKKAGFVTSNHGDYEPGRRFYFHDNDRIEYELVQYDTP</sequence>
<keyword evidence="5" id="KW-1185">Reference proteome</keyword>
<dbReference type="PANTHER" id="PTHR43048">
    <property type="entry name" value="METHYLMALONYL-COA EPIMERASE"/>
    <property type="match status" value="1"/>
</dbReference>
<accession>A0A5R8ZRY3</accession>
<evidence type="ECO:0000259" key="2">
    <source>
        <dbReference type="PROSITE" id="PS51819"/>
    </source>
</evidence>
<evidence type="ECO:0000313" key="6">
    <source>
        <dbReference type="Proteomes" id="UP000441586"/>
    </source>
</evidence>
<gene>
    <name evidence="4" type="ORF">FEE96_02395</name>
    <name evidence="3" type="ORF">GP644_02425</name>
</gene>
<dbReference type="PANTHER" id="PTHR43048:SF3">
    <property type="entry name" value="METHYLMALONYL-COA EPIMERASE, MITOCHONDRIAL"/>
    <property type="match status" value="1"/>
</dbReference>
<evidence type="ECO:0000256" key="1">
    <source>
        <dbReference type="ARBA" id="ARBA00022723"/>
    </source>
</evidence>
<dbReference type="InterPro" id="IPR037523">
    <property type="entry name" value="VOC_core"/>
</dbReference>
<dbReference type="AlphaFoldDB" id="A0A5R8ZRY3"/>
<accession>A0A6A4RLD2</accession>
<protein>
    <submittedName>
        <fullName evidence="3">VOC family protein</fullName>
    </submittedName>
</protein>
<reference evidence="4 5" key="1">
    <citation type="submission" date="2019-05" db="EMBL/GenBank/DDBJ databases">
        <title>Draft genome sequence of Pelagicola sp. DSW4-44.</title>
        <authorList>
            <person name="Oh J."/>
        </authorList>
    </citation>
    <scope>NUCLEOTIDE SEQUENCE [LARGE SCALE GENOMIC DNA]</scope>
    <source>
        <strain evidence="4 5">DSW4-44</strain>
    </source>
</reference>
<dbReference type="SUPFAM" id="SSF54593">
    <property type="entry name" value="Glyoxalase/Bleomycin resistance protein/Dihydroxybiphenyl dioxygenase"/>
    <property type="match status" value="1"/>
</dbReference>
<dbReference type="InterPro" id="IPR051785">
    <property type="entry name" value="MMCE/EMCE_epimerase"/>
</dbReference>